<dbReference type="Gene3D" id="1.20.1050.10">
    <property type="match status" value="1"/>
</dbReference>
<comment type="similarity">
    <text evidence="1">Belongs to the GST superfamily.</text>
</comment>
<dbReference type="NCBIfam" id="NF008731">
    <property type="entry name" value="PRK11752.1"/>
    <property type="match status" value="1"/>
</dbReference>
<reference evidence="5 6" key="1">
    <citation type="journal article" date="2024" name="Science">
        <title>Giant polyketide synthase enzymes in the biosynthesis of giant marine polyether toxins.</title>
        <authorList>
            <person name="Fallon T.R."/>
            <person name="Shende V.V."/>
            <person name="Wierzbicki I.H."/>
            <person name="Pendleton A.L."/>
            <person name="Watervoot N.F."/>
            <person name="Auber R.P."/>
            <person name="Gonzalez D.J."/>
            <person name="Wisecaver J.H."/>
            <person name="Moore B.S."/>
        </authorList>
    </citation>
    <scope>NUCLEOTIDE SEQUENCE [LARGE SCALE GENOMIC DNA]</scope>
    <source>
        <strain evidence="5 6">12B1</strain>
    </source>
</reference>
<dbReference type="Proteomes" id="UP001515480">
    <property type="component" value="Unassembled WGS sequence"/>
</dbReference>
<dbReference type="SUPFAM" id="SSF52833">
    <property type="entry name" value="Thioredoxin-like"/>
    <property type="match status" value="1"/>
</dbReference>
<dbReference type="Gene3D" id="3.40.30.10">
    <property type="entry name" value="Glutaredoxin"/>
    <property type="match status" value="1"/>
</dbReference>
<dbReference type="InterPro" id="IPR036249">
    <property type="entry name" value="Thioredoxin-like_sf"/>
</dbReference>
<proteinExistence type="inferred from homology"/>
<gene>
    <name evidence="5" type="ORF">AB1Y20_006042</name>
</gene>
<evidence type="ECO:0000256" key="2">
    <source>
        <dbReference type="SAM" id="MobiDB-lite"/>
    </source>
</evidence>
<protein>
    <recommendedName>
        <fullName evidence="7">Glutathione transferase</fullName>
    </recommendedName>
</protein>
<organism evidence="5 6">
    <name type="scientific">Prymnesium parvum</name>
    <name type="common">Toxic golden alga</name>
    <dbReference type="NCBI Taxonomy" id="97485"/>
    <lineage>
        <taxon>Eukaryota</taxon>
        <taxon>Haptista</taxon>
        <taxon>Haptophyta</taxon>
        <taxon>Prymnesiophyceae</taxon>
        <taxon>Prymnesiales</taxon>
        <taxon>Prymnesiaceae</taxon>
        <taxon>Prymnesium</taxon>
    </lineage>
</organism>
<evidence type="ECO:0000256" key="1">
    <source>
        <dbReference type="ARBA" id="ARBA00007409"/>
    </source>
</evidence>
<accession>A0AB34J249</accession>
<dbReference type="SFLD" id="SFLDG01151">
    <property type="entry name" value="Main.2:_Nu-like"/>
    <property type="match status" value="1"/>
</dbReference>
<dbReference type="PANTHER" id="PTHR44051:SF22">
    <property type="entry name" value="DISULFIDE-BOND OXIDOREDUCTASE YGHU"/>
    <property type="match status" value="1"/>
</dbReference>
<dbReference type="CDD" id="cd10292">
    <property type="entry name" value="GST_C_YghU_like"/>
    <property type="match status" value="1"/>
</dbReference>
<dbReference type="InterPro" id="IPR036282">
    <property type="entry name" value="Glutathione-S-Trfase_C_sf"/>
</dbReference>
<feature type="domain" description="GST C-terminal" evidence="4">
    <location>
        <begin position="158"/>
        <end position="291"/>
    </location>
</feature>
<dbReference type="SUPFAM" id="SSF47616">
    <property type="entry name" value="GST C-terminal domain-like"/>
    <property type="match status" value="1"/>
</dbReference>
<name>A0AB34J249_PRYPA</name>
<evidence type="ECO:0008006" key="7">
    <source>
        <dbReference type="Google" id="ProtNLM"/>
    </source>
</evidence>
<dbReference type="PROSITE" id="PS50405">
    <property type="entry name" value="GST_CTER"/>
    <property type="match status" value="1"/>
</dbReference>
<dbReference type="PANTHER" id="PTHR44051">
    <property type="entry name" value="GLUTATHIONE S-TRANSFERASE-RELATED"/>
    <property type="match status" value="1"/>
</dbReference>
<dbReference type="InterPro" id="IPR010987">
    <property type="entry name" value="Glutathione-S-Trfase_C-like"/>
</dbReference>
<dbReference type="SFLD" id="SFLDG00358">
    <property type="entry name" value="Main_(cytGST)"/>
    <property type="match status" value="1"/>
</dbReference>
<evidence type="ECO:0000313" key="5">
    <source>
        <dbReference type="EMBL" id="KAL1511231.1"/>
    </source>
</evidence>
<dbReference type="PROSITE" id="PS50404">
    <property type="entry name" value="GST_NTER"/>
    <property type="match status" value="1"/>
</dbReference>
<dbReference type="SFLD" id="SFLDS00019">
    <property type="entry name" value="Glutathione_Transferase_(cytos"/>
    <property type="match status" value="1"/>
</dbReference>
<dbReference type="Pfam" id="PF13410">
    <property type="entry name" value="GST_C_2"/>
    <property type="match status" value="1"/>
</dbReference>
<evidence type="ECO:0000259" key="4">
    <source>
        <dbReference type="PROSITE" id="PS50405"/>
    </source>
</evidence>
<feature type="domain" description="GST N-terminal" evidence="3">
    <location>
        <begin position="64"/>
        <end position="153"/>
    </location>
</feature>
<dbReference type="EMBL" id="JBGBPQ010000014">
    <property type="protein sequence ID" value="KAL1511231.1"/>
    <property type="molecule type" value="Genomic_DNA"/>
</dbReference>
<comment type="caution">
    <text evidence="5">The sequence shown here is derived from an EMBL/GenBank/DDBJ whole genome shotgun (WGS) entry which is preliminary data.</text>
</comment>
<dbReference type="InterPro" id="IPR004045">
    <property type="entry name" value="Glutathione_S-Trfase_N"/>
</dbReference>
<dbReference type="InterPro" id="IPR040079">
    <property type="entry name" value="Glutathione_S-Trfase"/>
</dbReference>
<feature type="region of interest" description="Disordered" evidence="2">
    <location>
        <begin position="277"/>
        <end position="315"/>
    </location>
</feature>
<keyword evidence="6" id="KW-1185">Reference proteome</keyword>
<sequence>MMMRHAARLGAAALAGKLALDAHAEAEGAWKPPRVWRYAEINTDHGLNRPTAGAQTVKDLPVGKHPLQLYSLGTPNGVRATIMLEEVCDSYPDFDYDAWLVPINGEQFTTGFVEINPNSKIPAMVDRTTTPPTRVFESGSILVYLAEKFPRTGLLPTDPSKRAECLNWVFWAVGSPPFVGGGFGHFYAYCKEKLEYPINRYTMETKRQLDVLNKHLATRKYMCGDEYTIADIAVWPWYGATVLGRMYGAAEFLEVDEYPNLKRWALHLEESRSAVRRGRMVNRGQERKQPGDTNPLYHDLPNLPSRHGREDWKWQ</sequence>
<dbReference type="CDD" id="cd03048">
    <property type="entry name" value="GST_N_Ure2p_like"/>
    <property type="match status" value="1"/>
</dbReference>
<dbReference type="AlphaFoldDB" id="A0AB34J249"/>
<evidence type="ECO:0000259" key="3">
    <source>
        <dbReference type="PROSITE" id="PS50404"/>
    </source>
</evidence>
<evidence type="ECO:0000313" key="6">
    <source>
        <dbReference type="Proteomes" id="UP001515480"/>
    </source>
</evidence>